<dbReference type="RefSeq" id="WP_205723025.1">
    <property type="nucleotide sequence ID" value="NZ_CP070608.1"/>
</dbReference>
<evidence type="ECO:0000256" key="1">
    <source>
        <dbReference type="SAM" id="SignalP"/>
    </source>
</evidence>
<dbReference type="InterPro" id="IPR001466">
    <property type="entry name" value="Beta-lactam-related"/>
</dbReference>
<dbReference type="Proteomes" id="UP000662783">
    <property type="component" value="Chromosome"/>
</dbReference>
<dbReference type="GO" id="GO:0008233">
    <property type="term" value="F:peptidase activity"/>
    <property type="evidence" value="ECO:0007669"/>
    <property type="project" value="TreeGrafter"/>
</dbReference>
<feature type="chain" id="PRO_5037011053" evidence="1">
    <location>
        <begin position="27"/>
        <end position="397"/>
    </location>
</feature>
<dbReference type="SUPFAM" id="SSF56601">
    <property type="entry name" value="beta-lactamase/transpeptidase-like"/>
    <property type="match status" value="1"/>
</dbReference>
<feature type="domain" description="Beta-lactamase-related" evidence="2">
    <location>
        <begin position="67"/>
        <end position="377"/>
    </location>
</feature>
<dbReference type="Pfam" id="PF00144">
    <property type="entry name" value="Beta-lactamase"/>
    <property type="match status" value="1"/>
</dbReference>
<evidence type="ECO:0000259" key="2">
    <source>
        <dbReference type="Pfam" id="PF00144"/>
    </source>
</evidence>
<name>A0A975A1N3_9BACT</name>
<dbReference type="InterPro" id="IPR012338">
    <property type="entry name" value="Beta-lactam/transpept-like"/>
</dbReference>
<proteinExistence type="predicted"/>
<keyword evidence="1" id="KW-0732">Signal</keyword>
<dbReference type="GO" id="GO:0006508">
    <property type="term" value="P:proteolysis"/>
    <property type="evidence" value="ECO:0007669"/>
    <property type="project" value="TreeGrafter"/>
</dbReference>
<dbReference type="KEGG" id="fuv:JR347_05370"/>
<dbReference type="InterPro" id="IPR052794">
    <property type="entry name" value="Mito_Ser_Protease_LACTB"/>
</dbReference>
<dbReference type="GO" id="GO:0019216">
    <property type="term" value="P:regulation of lipid metabolic process"/>
    <property type="evidence" value="ECO:0007669"/>
    <property type="project" value="TreeGrafter"/>
</dbReference>
<sequence>MKKYVVYFTIAELCLASYFLFEPAAAYNWGWNTLPNTFKHASVEALDSSYFDAIKFSKSEVDIFSAMGIPALSVAVGVGDNIVWSEVRGYADIDQEIAANTQTSFRIGSVSKAVTSVALAKLMDAGALNIEDKVTKYLPDYKYNNVTIKQLASHTSGIRNYDVCLCIPIFEYYSNDAYASVDESLELFVQDPLLFEPGTDFSYSSYNFTLLSAVLEKAADVSFYELMKNEVFEPLEMHQTTFDFNDSIFTNRAEFYEVREGEYKKSFEVDNSNKWAGGGIISTPTDLVKMGLSLLNEGFISRETFEIITTPIALNNGEINEQNYALGWRKSEFEFDDIPDKVTVIHHGGTAVGSTALLLLVPDYQLTVAIIMNRSVQDFPLFDLAKPIIGAFVNQIK</sequence>
<accession>A0A975A1N3</accession>
<dbReference type="PANTHER" id="PTHR46520:SF1">
    <property type="entry name" value="SERINE BETA-LACTAMASE-LIKE PROTEIN LACTB, MITOCHONDRIAL"/>
    <property type="match status" value="1"/>
</dbReference>
<evidence type="ECO:0000313" key="3">
    <source>
        <dbReference type="EMBL" id="QSE98511.1"/>
    </source>
</evidence>
<keyword evidence="4" id="KW-1185">Reference proteome</keyword>
<dbReference type="PANTHER" id="PTHR46520">
    <property type="entry name" value="SERINE BETA-LACTAMASE-LIKE PROTEIN LACTB, MITOCHONDRIAL"/>
    <property type="match status" value="1"/>
</dbReference>
<dbReference type="EMBL" id="CP070608">
    <property type="protein sequence ID" value="QSE98511.1"/>
    <property type="molecule type" value="Genomic_DNA"/>
</dbReference>
<organism evidence="3 4">
    <name type="scientific">Fulvivirga lutea</name>
    <dbReference type="NCBI Taxonomy" id="2810512"/>
    <lineage>
        <taxon>Bacteria</taxon>
        <taxon>Pseudomonadati</taxon>
        <taxon>Bacteroidota</taxon>
        <taxon>Cytophagia</taxon>
        <taxon>Cytophagales</taxon>
        <taxon>Fulvivirgaceae</taxon>
        <taxon>Fulvivirga</taxon>
    </lineage>
</organism>
<reference evidence="3" key="1">
    <citation type="submission" date="2021-02" db="EMBL/GenBank/DDBJ databases">
        <title>Fulvivirga sp. S481 isolated from sea water.</title>
        <authorList>
            <person name="Bae S.S."/>
            <person name="Baek K."/>
        </authorList>
    </citation>
    <scope>NUCLEOTIDE SEQUENCE</scope>
    <source>
        <strain evidence="3">S481</strain>
    </source>
</reference>
<dbReference type="AlphaFoldDB" id="A0A975A1N3"/>
<gene>
    <name evidence="3" type="ORF">JR347_05370</name>
</gene>
<evidence type="ECO:0000313" key="4">
    <source>
        <dbReference type="Proteomes" id="UP000662783"/>
    </source>
</evidence>
<feature type="signal peptide" evidence="1">
    <location>
        <begin position="1"/>
        <end position="26"/>
    </location>
</feature>
<dbReference type="Gene3D" id="3.40.710.10">
    <property type="entry name" value="DD-peptidase/beta-lactamase superfamily"/>
    <property type="match status" value="1"/>
</dbReference>
<protein>
    <submittedName>
        <fullName evidence="3">Beta-lactamase family protein</fullName>
    </submittedName>
</protein>